<sequence>MKRSEFIKLLGQGTAACCLSPAYATFDAVLPAERKPEAIAVSGVYPHLAVFNKSEDPLKFPGECGIGAVMPWADRLWLITYSPHAPQGSADKLYSIDAALRLEVHPESVGGTPACRMIHRESGQLIIGPYFISRDGRVRVIPPDRMPGRLTAVARHLKDPANLVYFYDMEGKLYEANVHTLQSRLLFEKPIPAWHGKGAYTAQGRLILANNAGERHTVFPIKPGMIRIGGPSQDEEQNGVLAEWDGECWSIVRRRQFTEVTGPGGIYGAPDDDAPAWSLGWDKRSVILMLLDHGAWSEFRLPKATHTYDSPNGWYTEWPRIRAVRDGGCLMDMHGMLYNFPQQFSLQHTGGIRPLCSHLLMITDFCNWNGKLVLSTDETSMMENKLPGQSQSNLWFGSPEALSGWGPASGWGGVWQHDRVAAGVSSSPYLMEGFGKKVVHLSHKADRTVTFTLETCTAGRWKLYENIAVPPQGYAFHIFPAASEGSWVKVRTDQDCEASAYFHYSARGHDAEKYRSLFDAIAGIETAAYHGGLLRPAGHNTNLQYLDQSAGNTGGRYYEIDQQLVFSMPSPDRKAEVLSRCAVKNEVEADAASVIVKDHTGSYRLPRIHPLYDKLFSEGRPRARREVITERSLLNAYGTFYEVADESGFSTMRPVCSHFKKIMDFCSWRGLLVISGTKKDAVHDGHYFSSGNGGPGLWFGCVDDLWKLGRPVGYGGPWKDSAVRAGQYSLPYLMTGYDKKELEMKADSDTTLFLEVDFDHSGWQLYRSWKLSAGQTVRYTFPDGYSAHWLRVKTDRDARVSVQLRYS</sequence>
<dbReference type="RefSeq" id="WP_344978392.1">
    <property type="nucleotide sequence ID" value="NZ_BAABFN010000004.1"/>
</dbReference>
<keyword evidence="2" id="KW-1185">Reference proteome</keyword>
<dbReference type="Proteomes" id="UP001501207">
    <property type="component" value="Unassembled WGS sequence"/>
</dbReference>
<evidence type="ECO:0000313" key="1">
    <source>
        <dbReference type="EMBL" id="GAA4309872.1"/>
    </source>
</evidence>
<dbReference type="EMBL" id="BAABFN010000004">
    <property type="protein sequence ID" value="GAA4309872.1"/>
    <property type="molecule type" value="Genomic_DNA"/>
</dbReference>
<comment type="caution">
    <text evidence="1">The sequence shown here is derived from an EMBL/GenBank/DDBJ whole genome shotgun (WGS) entry which is preliminary data.</text>
</comment>
<protein>
    <submittedName>
        <fullName evidence="1">Uncharacterized protein</fullName>
    </submittedName>
</protein>
<name>A0ABP8FS27_9BACT</name>
<reference evidence="2" key="1">
    <citation type="journal article" date="2019" name="Int. J. Syst. Evol. Microbiol.">
        <title>The Global Catalogue of Microorganisms (GCM) 10K type strain sequencing project: providing services to taxonomists for standard genome sequencing and annotation.</title>
        <authorList>
            <consortium name="The Broad Institute Genomics Platform"/>
            <consortium name="The Broad Institute Genome Sequencing Center for Infectious Disease"/>
            <person name="Wu L."/>
            <person name="Ma J."/>
        </authorList>
    </citation>
    <scope>NUCLEOTIDE SEQUENCE [LARGE SCALE GENOMIC DNA]</scope>
    <source>
        <strain evidence="2">JCM 17664</strain>
    </source>
</reference>
<organism evidence="1 2">
    <name type="scientific">Compostibacter hankyongensis</name>
    <dbReference type="NCBI Taxonomy" id="1007089"/>
    <lineage>
        <taxon>Bacteria</taxon>
        <taxon>Pseudomonadati</taxon>
        <taxon>Bacteroidota</taxon>
        <taxon>Chitinophagia</taxon>
        <taxon>Chitinophagales</taxon>
        <taxon>Chitinophagaceae</taxon>
        <taxon>Compostibacter</taxon>
    </lineage>
</organism>
<accession>A0ABP8FS27</accession>
<evidence type="ECO:0000313" key="2">
    <source>
        <dbReference type="Proteomes" id="UP001501207"/>
    </source>
</evidence>
<proteinExistence type="predicted"/>
<gene>
    <name evidence="1" type="ORF">GCM10023143_17970</name>
</gene>